<name>A0ABP0PZJ1_9DINO</name>
<proteinExistence type="predicted"/>
<keyword evidence="3" id="KW-1185">Reference proteome</keyword>
<accession>A0ABP0PZJ1</accession>
<comment type="caution">
    <text evidence="2">The sequence shown here is derived from an EMBL/GenBank/DDBJ whole genome shotgun (WGS) entry which is preliminary data.</text>
</comment>
<gene>
    <name evidence="2" type="ORF">SCF082_LOCUS38255</name>
</gene>
<reference evidence="2 3" key="1">
    <citation type="submission" date="2024-02" db="EMBL/GenBank/DDBJ databases">
        <authorList>
            <person name="Chen Y."/>
            <person name="Shah S."/>
            <person name="Dougan E. K."/>
            <person name="Thang M."/>
            <person name="Chan C."/>
        </authorList>
    </citation>
    <scope>NUCLEOTIDE SEQUENCE [LARGE SCALE GENOMIC DNA]</scope>
</reference>
<evidence type="ECO:0000313" key="3">
    <source>
        <dbReference type="Proteomes" id="UP001642464"/>
    </source>
</evidence>
<sequence>MKAGGQNPPRPEFGVLLVPAGAYMMLLSLLHCRLQSPVLLGLQLPVVAVLHWTRAEHLQRCLLDWYSEMEVSFSTADWILSLGVGVEIPRMGEKAFVENLAYNAEQGVIISWGRQGQNPRSEAEVRQIFSLHGFILDELVTSYLRLFSGLAHAPERDDLLVLRKATRSASERGLVALELIDEWGFDRCAAAGVEMQHGLQGKASQYGPLGHGRMWVSGNCVGRFRAGRSGEMVLCISHSKRFRECDLPGLEPGFEQLSG</sequence>
<keyword evidence="1" id="KW-0812">Transmembrane</keyword>
<dbReference type="EMBL" id="CAXAMM010038698">
    <property type="protein sequence ID" value="CAK9080214.1"/>
    <property type="molecule type" value="Genomic_DNA"/>
</dbReference>
<keyword evidence="1" id="KW-0472">Membrane</keyword>
<evidence type="ECO:0000313" key="2">
    <source>
        <dbReference type="EMBL" id="CAK9080214.1"/>
    </source>
</evidence>
<protein>
    <submittedName>
        <fullName evidence="2">Uncharacterized protein</fullName>
    </submittedName>
</protein>
<feature type="non-terminal residue" evidence="2">
    <location>
        <position position="259"/>
    </location>
</feature>
<dbReference type="Proteomes" id="UP001642464">
    <property type="component" value="Unassembled WGS sequence"/>
</dbReference>
<keyword evidence="1" id="KW-1133">Transmembrane helix</keyword>
<organism evidence="2 3">
    <name type="scientific">Durusdinium trenchii</name>
    <dbReference type="NCBI Taxonomy" id="1381693"/>
    <lineage>
        <taxon>Eukaryota</taxon>
        <taxon>Sar</taxon>
        <taxon>Alveolata</taxon>
        <taxon>Dinophyceae</taxon>
        <taxon>Suessiales</taxon>
        <taxon>Symbiodiniaceae</taxon>
        <taxon>Durusdinium</taxon>
    </lineage>
</organism>
<feature type="transmembrane region" description="Helical" evidence="1">
    <location>
        <begin position="12"/>
        <end position="30"/>
    </location>
</feature>
<evidence type="ECO:0000256" key="1">
    <source>
        <dbReference type="SAM" id="Phobius"/>
    </source>
</evidence>